<keyword evidence="3" id="KW-1185">Reference proteome</keyword>
<dbReference type="Proteomes" id="UP001158576">
    <property type="component" value="Chromosome 1"/>
</dbReference>
<protein>
    <submittedName>
        <fullName evidence="2">Oidioi.mRNA.OKI2018_I69.chr1.g744.t1.cds</fullName>
    </submittedName>
</protein>
<organism evidence="2 3">
    <name type="scientific">Oikopleura dioica</name>
    <name type="common">Tunicate</name>
    <dbReference type="NCBI Taxonomy" id="34765"/>
    <lineage>
        <taxon>Eukaryota</taxon>
        <taxon>Metazoa</taxon>
        <taxon>Chordata</taxon>
        <taxon>Tunicata</taxon>
        <taxon>Appendicularia</taxon>
        <taxon>Copelata</taxon>
        <taxon>Oikopleuridae</taxon>
        <taxon>Oikopleura</taxon>
    </lineage>
</organism>
<feature type="signal peptide" evidence="1">
    <location>
        <begin position="1"/>
        <end position="16"/>
    </location>
</feature>
<accession>A0ABN7SMI1</accession>
<gene>
    <name evidence="2" type="ORF">OKIOD_LOCUS9509</name>
</gene>
<evidence type="ECO:0000256" key="1">
    <source>
        <dbReference type="SAM" id="SignalP"/>
    </source>
</evidence>
<evidence type="ECO:0000313" key="3">
    <source>
        <dbReference type="Proteomes" id="UP001158576"/>
    </source>
</evidence>
<dbReference type="EMBL" id="OU015566">
    <property type="protein sequence ID" value="CAG5103374.1"/>
    <property type="molecule type" value="Genomic_DNA"/>
</dbReference>
<name>A0ABN7SMI1_OIKDI</name>
<proteinExistence type="predicted"/>
<sequence>MKNFLIFSVFAGISQAMFPRSPTRGDAGNFNPWNYVYEDGMSDSLMNDYGDSDPMRSSSKFKPYMNFLET</sequence>
<reference evidence="2 3" key="1">
    <citation type="submission" date="2021-04" db="EMBL/GenBank/DDBJ databases">
        <authorList>
            <person name="Bliznina A."/>
        </authorList>
    </citation>
    <scope>NUCLEOTIDE SEQUENCE [LARGE SCALE GENOMIC DNA]</scope>
</reference>
<keyword evidence="1" id="KW-0732">Signal</keyword>
<feature type="chain" id="PRO_5046773374" evidence="1">
    <location>
        <begin position="17"/>
        <end position="70"/>
    </location>
</feature>
<evidence type="ECO:0000313" key="2">
    <source>
        <dbReference type="EMBL" id="CAG5103374.1"/>
    </source>
</evidence>